<sequence length="178" mass="20030">MDKEMMGMLKPEVSRLFGEIVDTAIAHGGAERHLEFSTPLNSEYFAYGGEIAVLLEEHFPNAEIFATLDVEALPEMLNVKVVYPPRYEVDARDGRWFVDSPFEDCWYFEVANGESARSLAKLLNGSPYARNLRRLRPSVGTDEASLRLLLLGFRGQGIEVTTFAHKGTGIFDRDNLLK</sequence>
<evidence type="ECO:0000313" key="1">
    <source>
        <dbReference type="EMBL" id="NES09733.1"/>
    </source>
</evidence>
<dbReference type="AlphaFoldDB" id="A0A6I5RPB1"/>
<comment type="caution">
    <text evidence="1">The sequence shown here is derived from an EMBL/GenBank/DDBJ whole genome shotgun (WGS) entry which is preliminary data.</text>
</comment>
<protein>
    <submittedName>
        <fullName evidence="1">Uncharacterized protein</fullName>
    </submittedName>
</protein>
<accession>A0A6I5RPB1</accession>
<organism evidence="1 2">
    <name type="scientific">Pseudomonas laurentiana</name>
    <dbReference type="NCBI Taxonomy" id="2364649"/>
    <lineage>
        <taxon>Bacteria</taxon>
        <taxon>Pseudomonadati</taxon>
        <taxon>Pseudomonadota</taxon>
        <taxon>Gammaproteobacteria</taxon>
        <taxon>Pseudomonadales</taxon>
        <taxon>Pseudomonadaceae</taxon>
        <taxon>Pseudomonas</taxon>
    </lineage>
</organism>
<dbReference type="EMBL" id="JAAHBT010000071">
    <property type="protein sequence ID" value="NES09733.1"/>
    <property type="molecule type" value="Genomic_DNA"/>
</dbReference>
<dbReference type="Proteomes" id="UP000471751">
    <property type="component" value="Unassembled WGS sequence"/>
</dbReference>
<dbReference type="RefSeq" id="WP_163934649.1">
    <property type="nucleotide sequence ID" value="NZ_BMQU01000003.1"/>
</dbReference>
<evidence type="ECO:0000313" key="2">
    <source>
        <dbReference type="Proteomes" id="UP000471751"/>
    </source>
</evidence>
<proteinExistence type="predicted"/>
<gene>
    <name evidence="1" type="ORF">G3O07_08300</name>
</gene>
<reference evidence="1 2" key="1">
    <citation type="submission" date="2020-02" db="EMBL/GenBank/DDBJ databases">
        <title>Broccoli isolated Pseudomonas sp.</title>
        <authorList>
            <person name="Fujikawa T."/>
            <person name="Sawada H."/>
        </authorList>
    </citation>
    <scope>NUCLEOTIDE SEQUENCE [LARGE SCALE GENOMIC DNA]</scope>
    <source>
        <strain evidence="1 2">JCM 32154</strain>
    </source>
</reference>
<name>A0A6I5RPB1_9PSED</name>
<keyword evidence="2" id="KW-1185">Reference proteome</keyword>